<keyword evidence="1" id="KW-0732">Signal</keyword>
<dbReference type="InterPro" id="IPR006059">
    <property type="entry name" value="SBP"/>
</dbReference>
<organism evidence="2 3">
    <name type="scientific">Demequina lignilytica</name>
    <dbReference type="NCBI Taxonomy" id="3051663"/>
    <lineage>
        <taxon>Bacteria</taxon>
        <taxon>Bacillati</taxon>
        <taxon>Actinomycetota</taxon>
        <taxon>Actinomycetes</taxon>
        <taxon>Micrococcales</taxon>
        <taxon>Demequinaceae</taxon>
        <taxon>Demequina</taxon>
    </lineage>
</organism>
<dbReference type="PANTHER" id="PTHR43649">
    <property type="entry name" value="ARABINOSE-BINDING PROTEIN-RELATED"/>
    <property type="match status" value="1"/>
</dbReference>
<dbReference type="InterPro" id="IPR050490">
    <property type="entry name" value="Bact_solute-bd_prot1"/>
</dbReference>
<dbReference type="Proteomes" id="UP001172737">
    <property type="component" value="Unassembled WGS sequence"/>
</dbReference>
<name>A0AAW7M0J8_9MICO</name>
<dbReference type="SUPFAM" id="SSF53850">
    <property type="entry name" value="Periplasmic binding protein-like II"/>
    <property type="match status" value="1"/>
</dbReference>
<evidence type="ECO:0000313" key="3">
    <source>
        <dbReference type="Proteomes" id="UP001172737"/>
    </source>
</evidence>
<gene>
    <name evidence="2" type="ORF">QQX10_06565</name>
</gene>
<protein>
    <submittedName>
        <fullName evidence="2">Extracellular solute-binding protein</fullName>
    </submittedName>
</protein>
<evidence type="ECO:0000256" key="1">
    <source>
        <dbReference type="SAM" id="SignalP"/>
    </source>
</evidence>
<dbReference type="Pfam" id="PF13416">
    <property type="entry name" value="SBP_bac_8"/>
    <property type="match status" value="1"/>
</dbReference>
<dbReference type="EMBL" id="JAUHPX010000003">
    <property type="protein sequence ID" value="MDN4487828.1"/>
    <property type="molecule type" value="Genomic_DNA"/>
</dbReference>
<reference evidence="2" key="1">
    <citation type="submission" date="2023-06" db="EMBL/GenBank/DDBJ databases">
        <title>Sysu t00039.</title>
        <authorList>
            <person name="Gao L."/>
            <person name="Fang B.-Z."/>
            <person name="Li W.-J."/>
        </authorList>
    </citation>
    <scope>NUCLEOTIDE SEQUENCE</scope>
    <source>
        <strain evidence="2">SYSU T00039</strain>
    </source>
</reference>
<comment type="caution">
    <text evidence="2">The sequence shown here is derived from an EMBL/GenBank/DDBJ whole genome shotgun (WGS) entry which is preliminary data.</text>
</comment>
<feature type="signal peptide" evidence="1">
    <location>
        <begin position="1"/>
        <end position="24"/>
    </location>
</feature>
<dbReference type="AlphaFoldDB" id="A0AAW7M0J8"/>
<keyword evidence="3" id="KW-1185">Reference proteome</keyword>
<proteinExistence type="predicted"/>
<sequence length="429" mass="43464">MMTLTFARPFRAAALAGAGALALAACSSAVGDTPEDGGTVDGSSISISVPATEAGVNPHVEFAERYMAEFPDRTVEVVELPGDGYANSTRTQLQAGNAADLIYVTPGAGNPQSLLPFAEAGFLESLSGTSAESTVPASSAALFGSDGEIYAQGLDLTVIASVANDTAMAAAGYALPDDFGALLASCADVQADDASVYVIAGTAVPNTGLLGISLAGARVYAEDPDWNMRRAAGEVTFADTAAWHDTLEAVIELQEAGCFQDGAEGGDFGTITVGLGQGTSYAAFIPSGAAEQLATETGSEFSLHALPGATAESTTVYASVNNALALTSGSKNKAAALAFLDWMAQPENLAAYGETSGNLPVGDLDPADLPAAYAPIADFIAEADYLPLPNQSWSSGEVYNALGAGIQGLLTGQTTVEDVLAAMDAAWDK</sequence>
<evidence type="ECO:0000313" key="2">
    <source>
        <dbReference type="EMBL" id="MDN4487828.1"/>
    </source>
</evidence>
<feature type="chain" id="PRO_5043745512" evidence="1">
    <location>
        <begin position="25"/>
        <end position="429"/>
    </location>
</feature>
<dbReference type="Gene3D" id="3.40.190.10">
    <property type="entry name" value="Periplasmic binding protein-like II"/>
    <property type="match status" value="2"/>
</dbReference>
<dbReference type="PANTHER" id="PTHR43649:SF12">
    <property type="entry name" value="DIACETYLCHITOBIOSE BINDING PROTEIN DASA"/>
    <property type="match status" value="1"/>
</dbReference>
<dbReference type="RefSeq" id="WP_301119208.1">
    <property type="nucleotide sequence ID" value="NZ_JAUHPX010000003.1"/>
</dbReference>
<accession>A0AAW7M0J8</accession>